<keyword evidence="4" id="KW-0648">Protein biosynthesis</keyword>
<proteinExistence type="predicted"/>
<evidence type="ECO:0000259" key="6">
    <source>
        <dbReference type="Pfam" id="PF01409"/>
    </source>
</evidence>
<evidence type="ECO:0000256" key="4">
    <source>
        <dbReference type="ARBA" id="ARBA00022917"/>
    </source>
</evidence>
<protein>
    <submittedName>
        <fullName evidence="7">Phenylalanine--tRNA ligase, mitochondrial</fullName>
    </submittedName>
</protein>
<dbReference type="Pfam" id="PF01409">
    <property type="entry name" value="tRNA-synt_2d"/>
    <property type="match status" value="1"/>
</dbReference>
<dbReference type="AlphaFoldDB" id="A0A0C2N1G2"/>
<keyword evidence="1 7" id="KW-0436">Ligase</keyword>
<dbReference type="InterPro" id="IPR002319">
    <property type="entry name" value="Phenylalanyl-tRNA_Synthase"/>
</dbReference>
<sequence length="261" mass="30844">MTLIRSITFKGRKFSAFRGKHQKRMCQSITVGGKTYKTDDWTNLTETILKKIPQKLYLKENHPLSLLRLKIKQFYSDFFEPRSKDIKVFEELPEIVSTYDNFDSLLVPETHPSRSPQDNYYINSSTLMRAHTTCHYADLFKNGIKQFMIFGDVYRRDQIDRCHYPVFHQMDFVELFKNTLDSPKNESFIVDSLQNNFESLIKYLLGDRVKIRWVEGFFPFTNPSFEMEISFLGDNPQEWMEILGCGVIRQEILDRCILGIN</sequence>
<name>A0A0C2N1G2_THEKT</name>
<dbReference type="InterPro" id="IPR045864">
    <property type="entry name" value="aa-tRNA-synth_II/BPL/LPL"/>
</dbReference>
<dbReference type="Proteomes" id="UP000031668">
    <property type="component" value="Unassembled WGS sequence"/>
</dbReference>
<evidence type="ECO:0000256" key="2">
    <source>
        <dbReference type="ARBA" id="ARBA00022741"/>
    </source>
</evidence>
<dbReference type="SUPFAM" id="SSF55681">
    <property type="entry name" value="Class II aaRS and biotin synthetases"/>
    <property type="match status" value="1"/>
</dbReference>
<evidence type="ECO:0000256" key="1">
    <source>
        <dbReference type="ARBA" id="ARBA00022598"/>
    </source>
</evidence>
<comment type="caution">
    <text evidence="7">The sequence shown here is derived from an EMBL/GenBank/DDBJ whole genome shotgun (WGS) entry which is preliminary data.</text>
</comment>
<dbReference type="GO" id="GO:0006432">
    <property type="term" value="P:phenylalanyl-tRNA aminoacylation"/>
    <property type="evidence" value="ECO:0007669"/>
    <property type="project" value="TreeGrafter"/>
</dbReference>
<dbReference type="GO" id="GO:0004826">
    <property type="term" value="F:phenylalanine-tRNA ligase activity"/>
    <property type="evidence" value="ECO:0007669"/>
    <property type="project" value="TreeGrafter"/>
</dbReference>
<evidence type="ECO:0000313" key="7">
    <source>
        <dbReference type="EMBL" id="KII67727.1"/>
    </source>
</evidence>
<keyword evidence="2" id="KW-0547">Nucleotide-binding</keyword>
<keyword evidence="5" id="KW-0030">Aminoacyl-tRNA synthetase</keyword>
<evidence type="ECO:0000256" key="3">
    <source>
        <dbReference type="ARBA" id="ARBA00022840"/>
    </source>
</evidence>
<gene>
    <name evidence="7" type="ORF">RF11_01773</name>
</gene>
<dbReference type="GO" id="GO:0000049">
    <property type="term" value="F:tRNA binding"/>
    <property type="evidence" value="ECO:0007669"/>
    <property type="project" value="InterPro"/>
</dbReference>
<reference evidence="7 8" key="1">
    <citation type="journal article" date="2014" name="Genome Biol. Evol.">
        <title>The genome of the myxosporean Thelohanellus kitauei shows adaptations to nutrient acquisition within its fish host.</title>
        <authorList>
            <person name="Yang Y."/>
            <person name="Xiong J."/>
            <person name="Zhou Z."/>
            <person name="Huo F."/>
            <person name="Miao W."/>
            <person name="Ran C."/>
            <person name="Liu Y."/>
            <person name="Zhang J."/>
            <person name="Feng J."/>
            <person name="Wang M."/>
            <person name="Wang M."/>
            <person name="Wang L."/>
            <person name="Yao B."/>
        </authorList>
    </citation>
    <scope>NUCLEOTIDE SEQUENCE [LARGE SCALE GENOMIC DNA]</scope>
    <source>
        <strain evidence="7">Wuqing</strain>
    </source>
</reference>
<keyword evidence="8" id="KW-1185">Reference proteome</keyword>
<dbReference type="PANTHER" id="PTHR11538:SF41">
    <property type="entry name" value="PHENYLALANINE--TRNA LIGASE, MITOCHONDRIAL"/>
    <property type="match status" value="1"/>
</dbReference>
<dbReference type="Gene3D" id="3.30.930.10">
    <property type="entry name" value="Bira Bifunctional Protein, Domain 2"/>
    <property type="match status" value="1"/>
</dbReference>
<evidence type="ECO:0000313" key="8">
    <source>
        <dbReference type="Proteomes" id="UP000031668"/>
    </source>
</evidence>
<dbReference type="GO" id="GO:0005739">
    <property type="term" value="C:mitochondrion"/>
    <property type="evidence" value="ECO:0007669"/>
    <property type="project" value="TreeGrafter"/>
</dbReference>
<dbReference type="PANTHER" id="PTHR11538">
    <property type="entry name" value="PHENYLALANYL-TRNA SYNTHETASE"/>
    <property type="match status" value="1"/>
</dbReference>
<feature type="domain" description="Phenylalanyl-tRNA synthetase" evidence="6">
    <location>
        <begin position="92"/>
        <end position="256"/>
    </location>
</feature>
<evidence type="ECO:0000256" key="5">
    <source>
        <dbReference type="ARBA" id="ARBA00023146"/>
    </source>
</evidence>
<dbReference type="EMBL" id="JWZT01003119">
    <property type="protein sequence ID" value="KII67727.1"/>
    <property type="molecule type" value="Genomic_DNA"/>
</dbReference>
<keyword evidence="3" id="KW-0067">ATP-binding</keyword>
<organism evidence="7 8">
    <name type="scientific">Thelohanellus kitauei</name>
    <name type="common">Myxosporean</name>
    <dbReference type="NCBI Taxonomy" id="669202"/>
    <lineage>
        <taxon>Eukaryota</taxon>
        <taxon>Metazoa</taxon>
        <taxon>Cnidaria</taxon>
        <taxon>Myxozoa</taxon>
        <taxon>Myxosporea</taxon>
        <taxon>Bivalvulida</taxon>
        <taxon>Platysporina</taxon>
        <taxon>Myxobolidae</taxon>
        <taxon>Thelohanellus</taxon>
    </lineage>
</organism>
<accession>A0A0C2N1G2</accession>
<dbReference type="OrthoDB" id="4457at2759"/>
<dbReference type="GO" id="GO:0005524">
    <property type="term" value="F:ATP binding"/>
    <property type="evidence" value="ECO:0007669"/>
    <property type="project" value="UniProtKB-KW"/>
</dbReference>
<dbReference type="OMA" id="XTHKTSH"/>